<feature type="compositionally biased region" description="Basic and acidic residues" evidence="1">
    <location>
        <begin position="69"/>
        <end position="79"/>
    </location>
</feature>
<accession>A0A813JW85</accession>
<proteinExistence type="predicted"/>
<keyword evidence="2" id="KW-0812">Transmembrane</keyword>
<organism evidence="3 4">
    <name type="scientific">Polarella glacialis</name>
    <name type="common">Dinoflagellate</name>
    <dbReference type="NCBI Taxonomy" id="89957"/>
    <lineage>
        <taxon>Eukaryota</taxon>
        <taxon>Sar</taxon>
        <taxon>Alveolata</taxon>
        <taxon>Dinophyceae</taxon>
        <taxon>Suessiales</taxon>
        <taxon>Suessiaceae</taxon>
        <taxon>Polarella</taxon>
    </lineage>
</organism>
<evidence type="ECO:0000256" key="2">
    <source>
        <dbReference type="SAM" id="Phobius"/>
    </source>
</evidence>
<protein>
    <submittedName>
        <fullName evidence="3">Uncharacterized protein</fullName>
    </submittedName>
</protein>
<sequence length="167" mass="18378">MARPAMTTPCESENGELPIGAQVSRFLHVQTSNLTSAMPWDVDTGLVQTDEFSGEESCPVISLSPVSSRDPDSPKRMENTTEETTASMTMEVVKTRGSGIRRSTDDIYLDPGWSWLRRGLAGLIFTGKFYSLIGIMVMLNMILVVIETDLRAAGTDENEEQLSVVWA</sequence>
<dbReference type="EMBL" id="CAJNNW010026525">
    <property type="protein sequence ID" value="CAE8686034.1"/>
    <property type="molecule type" value="Genomic_DNA"/>
</dbReference>
<name>A0A813JW85_POLGL</name>
<evidence type="ECO:0000313" key="4">
    <source>
        <dbReference type="Proteomes" id="UP000626109"/>
    </source>
</evidence>
<keyword evidence="2" id="KW-1133">Transmembrane helix</keyword>
<keyword evidence="2" id="KW-0472">Membrane</keyword>
<feature type="non-terminal residue" evidence="3">
    <location>
        <position position="167"/>
    </location>
</feature>
<evidence type="ECO:0000256" key="1">
    <source>
        <dbReference type="SAM" id="MobiDB-lite"/>
    </source>
</evidence>
<gene>
    <name evidence="3" type="ORF">PGLA2088_LOCUS24779</name>
</gene>
<feature type="transmembrane region" description="Helical" evidence="2">
    <location>
        <begin position="120"/>
        <end position="146"/>
    </location>
</feature>
<feature type="region of interest" description="Disordered" evidence="1">
    <location>
        <begin position="58"/>
        <end position="84"/>
    </location>
</feature>
<reference evidence="3" key="1">
    <citation type="submission" date="2021-02" db="EMBL/GenBank/DDBJ databases">
        <authorList>
            <person name="Dougan E. K."/>
            <person name="Rhodes N."/>
            <person name="Thang M."/>
            <person name="Chan C."/>
        </authorList>
    </citation>
    <scope>NUCLEOTIDE SEQUENCE</scope>
</reference>
<dbReference type="Proteomes" id="UP000626109">
    <property type="component" value="Unassembled WGS sequence"/>
</dbReference>
<comment type="caution">
    <text evidence="3">The sequence shown here is derived from an EMBL/GenBank/DDBJ whole genome shotgun (WGS) entry which is preliminary data.</text>
</comment>
<evidence type="ECO:0000313" key="3">
    <source>
        <dbReference type="EMBL" id="CAE8686034.1"/>
    </source>
</evidence>
<dbReference type="AlphaFoldDB" id="A0A813JW85"/>